<dbReference type="Proteomes" id="UP000648984">
    <property type="component" value="Unassembled WGS sequence"/>
</dbReference>
<dbReference type="PROSITE" id="PS50005">
    <property type="entry name" value="TPR"/>
    <property type="match status" value="1"/>
</dbReference>
<dbReference type="InterPro" id="IPR019734">
    <property type="entry name" value="TPR_rpt"/>
</dbReference>
<reference evidence="3 4" key="1">
    <citation type="submission" date="2019-12" db="EMBL/GenBank/DDBJ databases">
        <title>Comparative genomics gives insights into the taxonomy of the Azoarcus-Aromatoleum group and reveals separate origins of nif in the plant-associated Azoarcus and non-plant-associated Aromatoleum sub-groups.</title>
        <authorList>
            <person name="Lafos M."/>
            <person name="Maluk M."/>
            <person name="Batista M."/>
            <person name="Junghare M."/>
            <person name="Carmona M."/>
            <person name="Faoro H."/>
            <person name="Cruz L.M."/>
            <person name="Battistoni F."/>
            <person name="De Souza E."/>
            <person name="Pedrosa F."/>
            <person name="Chen W.-M."/>
            <person name="Poole P.S."/>
            <person name="Dixon R.A."/>
            <person name="James E.K."/>
        </authorList>
    </citation>
    <scope>NUCLEOTIDE SEQUENCE [LARGE SCALE GENOMIC DNA]</scope>
    <source>
        <strain evidence="3 4">22Lin</strain>
    </source>
</reference>
<organism evidence="3 4">
    <name type="scientific">Aromatoleum diolicum</name>
    <dbReference type="NCBI Taxonomy" id="75796"/>
    <lineage>
        <taxon>Bacteria</taxon>
        <taxon>Pseudomonadati</taxon>
        <taxon>Pseudomonadota</taxon>
        <taxon>Betaproteobacteria</taxon>
        <taxon>Rhodocyclales</taxon>
        <taxon>Rhodocyclaceae</taxon>
        <taxon>Aromatoleum</taxon>
    </lineage>
</organism>
<protein>
    <submittedName>
        <fullName evidence="3">Tetratricopeptide repeat protein</fullName>
    </submittedName>
</protein>
<gene>
    <name evidence="3" type="ORF">GPA25_09080</name>
</gene>
<dbReference type="Pfam" id="PF13181">
    <property type="entry name" value="TPR_8"/>
    <property type="match status" value="1"/>
</dbReference>
<keyword evidence="1" id="KW-0802">TPR repeat</keyword>
<dbReference type="SUPFAM" id="SSF46955">
    <property type="entry name" value="Putative DNA-binding domain"/>
    <property type="match status" value="1"/>
</dbReference>
<name>A0ABX1QBR1_9RHOO</name>
<dbReference type="SMART" id="SM00028">
    <property type="entry name" value="TPR"/>
    <property type="match status" value="4"/>
</dbReference>
<accession>A0ABX1QBR1</accession>
<dbReference type="PANTHER" id="PTHR44809">
    <property type="match status" value="1"/>
</dbReference>
<feature type="domain" description="HTH merR-type" evidence="2">
    <location>
        <begin position="5"/>
        <end position="71"/>
    </location>
</feature>
<evidence type="ECO:0000259" key="2">
    <source>
        <dbReference type="Pfam" id="PF13411"/>
    </source>
</evidence>
<dbReference type="PANTHER" id="PTHR44809:SF1">
    <property type="entry name" value="PROTEIN O-MANNOSYL-TRANSFERASE TMTC1"/>
    <property type="match status" value="1"/>
</dbReference>
<dbReference type="EMBL" id="WTVQ01000012">
    <property type="protein sequence ID" value="NMG74907.1"/>
    <property type="molecule type" value="Genomic_DNA"/>
</dbReference>
<dbReference type="InterPro" id="IPR011990">
    <property type="entry name" value="TPR-like_helical_dom_sf"/>
</dbReference>
<dbReference type="Pfam" id="PF13432">
    <property type="entry name" value="TPR_16"/>
    <property type="match status" value="1"/>
</dbReference>
<evidence type="ECO:0000313" key="4">
    <source>
        <dbReference type="Proteomes" id="UP000648984"/>
    </source>
</evidence>
<dbReference type="InterPro" id="IPR000551">
    <property type="entry name" value="MerR-type_HTH_dom"/>
</dbReference>
<proteinExistence type="predicted"/>
<dbReference type="InterPro" id="IPR052943">
    <property type="entry name" value="TMTC_O-mannosyl-trnsfr"/>
</dbReference>
<evidence type="ECO:0000313" key="3">
    <source>
        <dbReference type="EMBL" id="NMG74907.1"/>
    </source>
</evidence>
<keyword evidence="4" id="KW-1185">Reference proteome</keyword>
<dbReference type="InterPro" id="IPR009061">
    <property type="entry name" value="DNA-bd_dom_put_sf"/>
</dbReference>
<evidence type="ECO:0000256" key="1">
    <source>
        <dbReference type="PROSITE-ProRule" id="PRU00339"/>
    </source>
</evidence>
<dbReference type="SUPFAM" id="SSF48452">
    <property type="entry name" value="TPR-like"/>
    <property type="match status" value="1"/>
</dbReference>
<dbReference type="Pfam" id="PF13411">
    <property type="entry name" value="MerR_1"/>
    <property type="match status" value="1"/>
</dbReference>
<dbReference type="Gene3D" id="1.25.40.10">
    <property type="entry name" value="Tetratricopeptide repeat domain"/>
    <property type="match status" value="1"/>
</dbReference>
<feature type="repeat" description="TPR" evidence="1">
    <location>
        <begin position="206"/>
        <end position="239"/>
    </location>
</feature>
<sequence length="275" mass="30669">MPRYGVREVEKLLRLRRSTIRALIAAGFVSPARGPRNAWLFSFQDLVVLRTAQTLTEAQVPPKRILRSMEALRRSLPEEMPLSGLSVCAVADRVVVREGRSHWQADSGQYLLAFEGDPADGSLSVIERKAAAAKPPTNAQHWFEQALALERDEPESARRAYERAIAEAPNLLDARINLGLLLHEVGCLTEAESVYRDAIAACGGDPTLMYNLGVLLDDMDRKHEAMDAYEAALRGDPGLADCHYNLALLCEQFRKPREAIRHMAQYRRLVEAKPG</sequence>
<dbReference type="RefSeq" id="WP_169260055.1">
    <property type="nucleotide sequence ID" value="NZ_WTVQ01000012.1"/>
</dbReference>
<dbReference type="Gene3D" id="1.10.1660.10">
    <property type="match status" value="1"/>
</dbReference>
<comment type="caution">
    <text evidence="3">The sequence shown here is derived from an EMBL/GenBank/DDBJ whole genome shotgun (WGS) entry which is preliminary data.</text>
</comment>